<dbReference type="SUPFAM" id="SSF56235">
    <property type="entry name" value="N-terminal nucleophile aminohydrolases (Ntn hydrolases)"/>
    <property type="match status" value="1"/>
</dbReference>
<name>A0AAX4JBN4_9MICR</name>
<dbReference type="PANTHER" id="PTHR45937:SF1">
    <property type="entry name" value="ASPARAGINE SYNTHETASE DOMAIN-CONTAINING PROTEIN 1"/>
    <property type="match status" value="1"/>
</dbReference>
<dbReference type="InterPro" id="IPR001962">
    <property type="entry name" value="Asn_synthase"/>
</dbReference>
<evidence type="ECO:0000313" key="5">
    <source>
        <dbReference type="EMBL" id="WUR03356.1"/>
    </source>
</evidence>
<dbReference type="Pfam" id="PF00733">
    <property type="entry name" value="Asn_synthase"/>
    <property type="match status" value="1"/>
</dbReference>
<evidence type="ECO:0000256" key="1">
    <source>
        <dbReference type="ARBA" id="ARBA00022605"/>
    </source>
</evidence>
<feature type="domain" description="Asparagine synthetase" evidence="4">
    <location>
        <begin position="210"/>
        <end position="359"/>
    </location>
</feature>
<dbReference type="PANTHER" id="PTHR45937">
    <property type="entry name" value="ASPARAGINE SYNTHETASE DOMAIN-CONTAINING PROTEIN 1"/>
    <property type="match status" value="1"/>
</dbReference>
<sequence length="452" mass="52485">MVFNRGGDIQKSIKYSNLYLYSSVLAIRSYVEQPVKTNDFIFLYNGEIYNNLESDTIFLKNIISEVIKDLGIKSYDNDLAEIKDPSETLQKIYSKINFYQNELALAIVFKNVLLFFKDDVGKKSLGLCKDKFQLSSVNYDIELNSAFLYSYDINSKALSSYKKKLVSIKYLLETCDYVAKYLLDPSFVFETILGFDEMTKETDIKKFDIKFKSAFKTRLTTNNLVVFFSGGVDSVLVALYLHLVSKKDQEIYLINTGFANSHDRKTGVSAFNELKRVFPNRIWHFIKVDLNIEDIFKIKQSIYKLIYPKTSKMDLNIGIILHFTSLEAKKYSKVCYLGSGADELFCGYNKYKKEGFRHRMLFDTLTLSYHNLLRDDRIISNNNIELRLPILDTEIINESFLLDENFLYDGKQNKIMIRELLKLHGLESVCFVSKKAMQYGTGLNKYEDKFSN</sequence>
<organism evidence="5 6">
    <name type="scientific">Vairimorpha necatrix</name>
    <dbReference type="NCBI Taxonomy" id="6039"/>
    <lineage>
        <taxon>Eukaryota</taxon>
        <taxon>Fungi</taxon>
        <taxon>Fungi incertae sedis</taxon>
        <taxon>Microsporidia</taxon>
        <taxon>Nosematidae</taxon>
        <taxon>Vairimorpha</taxon>
    </lineage>
</organism>
<keyword evidence="1" id="KW-0028">Amino-acid biosynthesis</keyword>
<dbReference type="InterPro" id="IPR014729">
    <property type="entry name" value="Rossmann-like_a/b/a_fold"/>
</dbReference>
<gene>
    <name evidence="5" type="ORF">VNE69_04178</name>
</gene>
<dbReference type="Gene3D" id="3.40.50.620">
    <property type="entry name" value="HUPs"/>
    <property type="match status" value="1"/>
</dbReference>
<evidence type="ECO:0000256" key="3">
    <source>
        <dbReference type="ARBA" id="ARBA00022962"/>
    </source>
</evidence>
<dbReference type="InterPro" id="IPR029055">
    <property type="entry name" value="Ntn_hydrolases_N"/>
</dbReference>
<dbReference type="GO" id="GO:0004066">
    <property type="term" value="F:asparagine synthase (glutamine-hydrolyzing) activity"/>
    <property type="evidence" value="ECO:0007669"/>
    <property type="project" value="InterPro"/>
</dbReference>
<reference evidence="5" key="1">
    <citation type="journal article" date="2024" name="BMC Genomics">
        <title>Functional annotation of a divergent genome using sequence and structure-based similarity.</title>
        <authorList>
            <person name="Svedberg D."/>
            <person name="Winiger R.R."/>
            <person name="Berg A."/>
            <person name="Sharma H."/>
            <person name="Tellgren-Roth C."/>
            <person name="Debrunner-Vossbrinck B.A."/>
            <person name="Vossbrinck C.R."/>
            <person name="Barandun J."/>
        </authorList>
    </citation>
    <scope>NUCLEOTIDE SEQUENCE</scope>
    <source>
        <strain evidence="5">Illinois isolate</strain>
    </source>
</reference>
<dbReference type="EMBL" id="CP142729">
    <property type="protein sequence ID" value="WUR03356.1"/>
    <property type="molecule type" value="Genomic_DNA"/>
</dbReference>
<dbReference type="GeneID" id="90541168"/>
<accession>A0AAX4JBN4</accession>
<evidence type="ECO:0000313" key="6">
    <source>
        <dbReference type="Proteomes" id="UP001334084"/>
    </source>
</evidence>
<dbReference type="GO" id="GO:0006529">
    <property type="term" value="P:asparagine biosynthetic process"/>
    <property type="evidence" value="ECO:0007669"/>
    <property type="project" value="UniProtKB-KW"/>
</dbReference>
<dbReference type="Proteomes" id="UP001334084">
    <property type="component" value="Chromosome 4"/>
</dbReference>
<evidence type="ECO:0000259" key="4">
    <source>
        <dbReference type="Pfam" id="PF00733"/>
    </source>
</evidence>
<keyword evidence="3" id="KW-0315">Glutamine amidotransferase</keyword>
<evidence type="ECO:0000256" key="2">
    <source>
        <dbReference type="ARBA" id="ARBA00022888"/>
    </source>
</evidence>
<protein>
    <submittedName>
        <fullName evidence="5">Asparagine synthase</fullName>
    </submittedName>
</protein>
<dbReference type="CDD" id="cd01991">
    <property type="entry name" value="Asn_synthase_B_C"/>
    <property type="match status" value="1"/>
</dbReference>
<dbReference type="RefSeq" id="XP_065329501.1">
    <property type="nucleotide sequence ID" value="XM_065473429.1"/>
</dbReference>
<dbReference type="InterPro" id="IPR051857">
    <property type="entry name" value="Asn_synthetase_domain"/>
</dbReference>
<dbReference type="AlphaFoldDB" id="A0AAX4JBN4"/>
<dbReference type="SUPFAM" id="SSF52402">
    <property type="entry name" value="Adenine nucleotide alpha hydrolases-like"/>
    <property type="match status" value="1"/>
</dbReference>
<keyword evidence="6" id="KW-1185">Reference proteome</keyword>
<keyword evidence="2" id="KW-0061">Asparagine biosynthesis</keyword>
<proteinExistence type="predicted"/>
<dbReference type="KEGG" id="vnx:VNE69_04178"/>